<organism evidence="1 2">
    <name type="scientific">Rhynchophorus ferrugineus</name>
    <name type="common">Red palm weevil</name>
    <name type="synonym">Curculio ferrugineus</name>
    <dbReference type="NCBI Taxonomy" id="354439"/>
    <lineage>
        <taxon>Eukaryota</taxon>
        <taxon>Metazoa</taxon>
        <taxon>Ecdysozoa</taxon>
        <taxon>Arthropoda</taxon>
        <taxon>Hexapoda</taxon>
        <taxon>Insecta</taxon>
        <taxon>Pterygota</taxon>
        <taxon>Neoptera</taxon>
        <taxon>Endopterygota</taxon>
        <taxon>Coleoptera</taxon>
        <taxon>Polyphaga</taxon>
        <taxon>Cucujiformia</taxon>
        <taxon>Curculionidae</taxon>
        <taxon>Dryophthorinae</taxon>
        <taxon>Rhynchophorus</taxon>
    </lineage>
</organism>
<dbReference type="Proteomes" id="UP000625711">
    <property type="component" value="Unassembled WGS sequence"/>
</dbReference>
<gene>
    <name evidence="1" type="ORF">GWI33_006939</name>
</gene>
<dbReference type="AlphaFoldDB" id="A0A834IAF2"/>
<reference evidence="1" key="1">
    <citation type="submission" date="2020-08" db="EMBL/GenBank/DDBJ databases">
        <title>Genome sequencing and assembly of the red palm weevil Rhynchophorus ferrugineus.</title>
        <authorList>
            <person name="Dias G.B."/>
            <person name="Bergman C.M."/>
            <person name="Manee M."/>
        </authorList>
    </citation>
    <scope>NUCLEOTIDE SEQUENCE</scope>
    <source>
        <strain evidence="1">AA-2017</strain>
        <tissue evidence="1">Whole larva</tissue>
    </source>
</reference>
<evidence type="ECO:0000313" key="2">
    <source>
        <dbReference type="Proteomes" id="UP000625711"/>
    </source>
</evidence>
<dbReference type="EMBL" id="JAACXV010001252">
    <property type="protein sequence ID" value="KAF7277532.1"/>
    <property type="molecule type" value="Genomic_DNA"/>
</dbReference>
<comment type="caution">
    <text evidence="1">The sequence shown here is derived from an EMBL/GenBank/DDBJ whole genome shotgun (WGS) entry which is preliminary data.</text>
</comment>
<feature type="non-terminal residue" evidence="1">
    <location>
        <position position="1"/>
    </location>
</feature>
<sequence>GNKDEEIFSGVSPNSDMNIVPELNFQTLAISGKLSKSKGKLQSLRRPCGGRGEGEKPTVFGKWANRLTGKYIHLTKRHSETDKLYKLRLTICVGGIMGPRRLEIDR</sequence>
<accession>A0A834IAF2</accession>
<keyword evidence="2" id="KW-1185">Reference proteome</keyword>
<evidence type="ECO:0000313" key="1">
    <source>
        <dbReference type="EMBL" id="KAF7277532.1"/>
    </source>
</evidence>
<name>A0A834IAF2_RHYFE</name>
<proteinExistence type="predicted"/>
<protein>
    <submittedName>
        <fullName evidence="1">Uncharacterized protein</fullName>
    </submittedName>
</protein>